<name>A0A146KCH3_9EUKA</name>
<dbReference type="InterPro" id="IPR053139">
    <property type="entry name" value="Surface_bspA-like"/>
</dbReference>
<feature type="non-terminal residue" evidence="1">
    <location>
        <position position="1"/>
    </location>
</feature>
<evidence type="ECO:0000313" key="1">
    <source>
        <dbReference type="EMBL" id="JAP94463.1"/>
    </source>
</evidence>
<proteinExistence type="predicted"/>
<feature type="non-terminal residue" evidence="1">
    <location>
        <position position="368"/>
    </location>
</feature>
<dbReference type="Gene3D" id="3.80.10.10">
    <property type="entry name" value="Ribonuclease Inhibitor"/>
    <property type="match status" value="2"/>
</dbReference>
<dbReference type="Pfam" id="PF13306">
    <property type="entry name" value="LRR_5"/>
    <property type="match status" value="2"/>
</dbReference>
<sequence>CFIVGQNLIYVGNSTFYWSFGLIGLHAPKLAQIDSSAFYAATALQCITCDNISKLDESSFAYCQALKIVQMNKVRTIPQKCFFECFSLQQIRFDIVEEICGSAFEGCQELSLAALPLLLRAEAMCIQTQQNIIFIPDLSAELKQKILMLPKEVGDYDEDDIVQNLESIQQSIELCQAKLITRIMSYQSLSYSLRHLHTNAVKILPNAFRNYLSLQFVVMERVQEIGANGFNNCCSLQEVHVKKLQVLGERTFFDCCILSTINLKSVITIKNLCFGQCFLINNLTFESLIDVEKNSFSRCYQLKNYKSNNIKFQHDGESLEINDQSDCKIENSNIYCWGRLCTIYELNHLKQKQKKLLILQQTYRKIRK</sequence>
<dbReference type="PANTHER" id="PTHR45661">
    <property type="entry name" value="SURFACE ANTIGEN"/>
    <property type="match status" value="1"/>
</dbReference>
<dbReference type="SUPFAM" id="SSF52058">
    <property type="entry name" value="L domain-like"/>
    <property type="match status" value="1"/>
</dbReference>
<dbReference type="AlphaFoldDB" id="A0A146KCH3"/>
<gene>
    <name evidence="1" type="ORF">TPC1_12873</name>
</gene>
<organism evidence="1">
    <name type="scientific">Trepomonas sp. PC1</name>
    <dbReference type="NCBI Taxonomy" id="1076344"/>
    <lineage>
        <taxon>Eukaryota</taxon>
        <taxon>Metamonada</taxon>
        <taxon>Diplomonadida</taxon>
        <taxon>Hexamitidae</taxon>
        <taxon>Hexamitinae</taxon>
        <taxon>Trepomonas</taxon>
    </lineage>
</organism>
<dbReference type="InterPro" id="IPR026906">
    <property type="entry name" value="LRR_5"/>
</dbReference>
<dbReference type="EMBL" id="GDID01002143">
    <property type="protein sequence ID" value="JAP94463.1"/>
    <property type="molecule type" value="Transcribed_RNA"/>
</dbReference>
<reference evidence="1" key="1">
    <citation type="submission" date="2015-07" db="EMBL/GenBank/DDBJ databases">
        <title>Adaptation to a free-living lifestyle via gene acquisitions in the diplomonad Trepomonas sp. PC1.</title>
        <authorList>
            <person name="Xu F."/>
            <person name="Jerlstrom-Hultqvist J."/>
            <person name="Kolisko M."/>
            <person name="Simpson A.G.B."/>
            <person name="Roger A.J."/>
            <person name="Svard S.G."/>
            <person name="Andersson J.O."/>
        </authorList>
    </citation>
    <scope>NUCLEOTIDE SEQUENCE</scope>
    <source>
        <strain evidence="1">PC1</strain>
    </source>
</reference>
<dbReference type="PANTHER" id="PTHR45661:SF3">
    <property type="entry name" value="IG-LIKE DOMAIN-CONTAINING PROTEIN"/>
    <property type="match status" value="1"/>
</dbReference>
<protein>
    <submittedName>
        <fullName evidence="1">Leucine rich repeats-containing protein</fullName>
    </submittedName>
</protein>
<accession>A0A146KCH3</accession>
<dbReference type="InterPro" id="IPR032675">
    <property type="entry name" value="LRR_dom_sf"/>
</dbReference>